<dbReference type="Proteomes" id="UP000252118">
    <property type="component" value="Unassembled WGS sequence"/>
</dbReference>
<evidence type="ECO:0000313" key="6">
    <source>
        <dbReference type="Proteomes" id="UP000252118"/>
    </source>
</evidence>
<sequence length="223" mass="25305">MVNLFLSGGGDKEQTEIIDKEFVRAIDLNKPLLYIPIAMHEEIPYKDCYTWIHSVFNPLGITEIEMWTDLEAKSLEDLRGFSSIYIGGGNTFYLLNALRETGFGKVLKEYVDKKGIVYGGSAGAIIFGRDILTSSHMDPNHTNLKTFEGLNYLQNYSIWCHYETSNDDLIKEYVYKYGISVIALSEETGIVMSEDTVKLIGGSPAYIFRNRDKDVVKLNEEIQ</sequence>
<organism evidence="5 6">
    <name type="scientific">Rossellomorea aquimaris</name>
    <dbReference type="NCBI Taxonomy" id="189382"/>
    <lineage>
        <taxon>Bacteria</taxon>
        <taxon>Bacillati</taxon>
        <taxon>Bacillota</taxon>
        <taxon>Bacilli</taxon>
        <taxon>Bacillales</taxon>
        <taxon>Bacillaceae</taxon>
        <taxon>Rossellomorea</taxon>
    </lineage>
</organism>
<dbReference type="RefSeq" id="WP_113971462.1">
    <property type="nucleotide sequence ID" value="NZ_QNRJ01000032.1"/>
</dbReference>
<dbReference type="EMBL" id="QNRJ01000032">
    <property type="protein sequence ID" value="RBO99609.1"/>
    <property type="molecule type" value="Genomic_DNA"/>
</dbReference>
<dbReference type="InterPro" id="IPR029062">
    <property type="entry name" value="Class_I_gatase-like"/>
</dbReference>
<dbReference type="Gene3D" id="3.40.50.880">
    <property type="match status" value="1"/>
</dbReference>
<dbReference type="GO" id="GO:0008236">
    <property type="term" value="F:serine-type peptidase activity"/>
    <property type="evidence" value="ECO:0007669"/>
    <property type="project" value="UniProtKB-KW"/>
</dbReference>
<keyword evidence="2" id="KW-0645">Protease</keyword>
<name>A0A366ECY5_9BACI</name>
<dbReference type="SUPFAM" id="SSF52317">
    <property type="entry name" value="Class I glutamine amidotransferase-like"/>
    <property type="match status" value="1"/>
</dbReference>
<reference evidence="5 6" key="1">
    <citation type="submission" date="2018-06" db="EMBL/GenBank/DDBJ databases">
        <title>Freshwater and sediment microbial communities from various areas in North America, analyzing microbe dynamics in response to fracking.</title>
        <authorList>
            <person name="Lamendella R."/>
        </authorList>
    </citation>
    <scope>NUCLEOTIDE SEQUENCE [LARGE SCALE GENOMIC DNA]</scope>
    <source>
        <strain evidence="5 6">97B</strain>
    </source>
</reference>
<comment type="similarity">
    <text evidence="1">Belongs to the peptidase S51 family.</text>
</comment>
<gene>
    <name evidence="5" type="ORF">DET59_13225</name>
</gene>
<evidence type="ECO:0000256" key="3">
    <source>
        <dbReference type="ARBA" id="ARBA00022801"/>
    </source>
</evidence>
<dbReference type="OrthoDB" id="9778515at2"/>
<dbReference type="GO" id="GO:0006508">
    <property type="term" value="P:proteolysis"/>
    <property type="evidence" value="ECO:0007669"/>
    <property type="project" value="UniProtKB-KW"/>
</dbReference>
<dbReference type="PANTHER" id="PTHR20842:SF0">
    <property type="entry name" value="ALPHA-ASPARTYL DIPEPTIDASE"/>
    <property type="match status" value="1"/>
</dbReference>
<comment type="caution">
    <text evidence="5">The sequence shown here is derived from an EMBL/GenBank/DDBJ whole genome shotgun (WGS) entry which is preliminary data.</text>
</comment>
<dbReference type="AlphaFoldDB" id="A0A366ECY5"/>
<evidence type="ECO:0000256" key="2">
    <source>
        <dbReference type="ARBA" id="ARBA00022670"/>
    </source>
</evidence>
<dbReference type="InterPro" id="IPR005320">
    <property type="entry name" value="Peptidase_S51"/>
</dbReference>
<evidence type="ECO:0000313" key="5">
    <source>
        <dbReference type="EMBL" id="RBO99609.1"/>
    </source>
</evidence>
<evidence type="ECO:0000256" key="4">
    <source>
        <dbReference type="ARBA" id="ARBA00022825"/>
    </source>
</evidence>
<evidence type="ECO:0000256" key="1">
    <source>
        <dbReference type="ARBA" id="ARBA00006534"/>
    </source>
</evidence>
<dbReference type="PANTHER" id="PTHR20842">
    <property type="entry name" value="PROTEASE S51 ALPHA-ASPARTYL DIPEPTIDASE"/>
    <property type="match status" value="1"/>
</dbReference>
<accession>A0A366ECY5</accession>
<keyword evidence="3" id="KW-0378">Hydrolase</keyword>
<proteinExistence type="inferred from homology"/>
<keyword evidence="4" id="KW-0720">Serine protease</keyword>
<protein>
    <submittedName>
        <fullName evidence="5">Dipeptidase E</fullName>
    </submittedName>
</protein>
<dbReference type="Pfam" id="PF03575">
    <property type="entry name" value="Peptidase_S51"/>
    <property type="match status" value="1"/>
</dbReference>